<sequence length="273" mass="29398">MLVLNLLRYLLFILVCFVVARPSYAARLAINVIPAYQRVDLNWAEVSGAAGYRLCAASVKIHNFANCGKDGNSQLLEINTGNTAIKATGLVNGVTYHFRVLAVNAKGLTVSDSGDKTAIPRELALNDTGVTACSDYTDTRSCPVNNFPGQDAEFGRDRLQFNDSNGVAGFNFTKIGPDGEALPVTATRWNCVKDEMTGLMWEVKTRDGGYMIGSGITLGMNLIAVKTVVIPVIKTVACVVIPALAILMLICKLSMRPDGVVTRIGDCQRCLKC</sequence>
<keyword evidence="1" id="KW-0812">Transmembrane</keyword>
<dbReference type="CDD" id="cd00063">
    <property type="entry name" value="FN3"/>
    <property type="match status" value="1"/>
</dbReference>
<dbReference type="InterPro" id="IPR013783">
    <property type="entry name" value="Ig-like_fold"/>
</dbReference>
<feature type="transmembrane region" description="Helical" evidence="1">
    <location>
        <begin position="228"/>
        <end position="250"/>
    </location>
</feature>
<dbReference type="EMBL" id="LAJX01000040">
    <property type="protein sequence ID" value="KJV07399.1"/>
    <property type="molecule type" value="Genomic_DNA"/>
</dbReference>
<evidence type="ECO:0008006" key="4">
    <source>
        <dbReference type="Google" id="ProtNLM"/>
    </source>
</evidence>
<name>A0A0F3IP84_9GAMM</name>
<accession>A0A0F3IP84</accession>
<dbReference type="OrthoDB" id="9815730at2"/>
<reference evidence="2 3" key="2">
    <citation type="journal article" date="2016" name="Microb. Ecol.">
        <title>Genome Characteristics of a Novel Type I Methanotroph (Sn10-6) Isolated from a Flooded Indian Rice Field.</title>
        <authorList>
            <person name="Rahalkar M.C."/>
            <person name="Pandit P.S."/>
            <person name="Dhakephalkar P.K."/>
            <person name="Pore S."/>
            <person name="Arora P."/>
            <person name="Kapse N."/>
        </authorList>
    </citation>
    <scope>NUCLEOTIDE SEQUENCE [LARGE SCALE GENOMIC DNA]</scope>
    <source>
        <strain evidence="2 3">Sn10-6</strain>
    </source>
</reference>
<protein>
    <recommendedName>
        <fullName evidence="4">Fibronectin type-III domain-containing protein</fullName>
    </recommendedName>
</protein>
<keyword evidence="3" id="KW-1185">Reference proteome</keyword>
<gene>
    <name evidence="2" type="ORF">VZ94_04770</name>
</gene>
<keyword evidence="1" id="KW-0472">Membrane</keyword>
<dbReference type="InterPro" id="IPR003961">
    <property type="entry name" value="FN3_dom"/>
</dbReference>
<dbReference type="InterPro" id="IPR036116">
    <property type="entry name" value="FN3_sf"/>
</dbReference>
<dbReference type="AlphaFoldDB" id="A0A0F3IP84"/>
<reference evidence="3" key="1">
    <citation type="submission" date="2015-03" db="EMBL/GenBank/DDBJ databases">
        <title>Draft genome sequence of a novel methanotroph (Sn10-6) isolated from flooded ricefield rhizosphere in India.</title>
        <authorList>
            <person name="Pandit P.S."/>
            <person name="Pore S.D."/>
            <person name="Arora P."/>
            <person name="Kapse N.G."/>
            <person name="Dhakephalkar P.K."/>
            <person name="Rahalkar M.C."/>
        </authorList>
    </citation>
    <scope>NUCLEOTIDE SEQUENCE [LARGE SCALE GENOMIC DNA]</scope>
    <source>
        <strain evidence="3">Sn10-6</strain>
    </source>
</reference>
<dbReference type="SUPFAM" id="SSF49265">
    <property type="entry name" value="Fibronectin type III"/>
    <property type="match status" value="1"/>
</dbReference>
<dbReference type="Proteomes" id="UP000033684">
    <property type="component" value="Unassembled WGS sequence"/>
</dbReference>
<evidence type="ECO:0000313" key="3">
    <source>
        <dbReference type="Proteomes" id="UP000033684"/>
    </source>
</evidence>
<comment type="caution">
    <text evidence="2">The sequence shown here is derived from an EMBL/GenBank/DDBJ whole genome shotgun (WGS) entry which is preliminary data.</text>
</comment>
<keyword evidence="1" id="KW-1133">Transmembrane helix</keyword>
<organism evidence="2 3">
    <name type="scientific">Methylocucumis oryzae</name>
    <dbReference type="NCBI Taxonomy" id="1632867"/>
    <lineage>
        <taxon>Bacteria</taxon>
        <taxon>Pseudomonadati</taxon>
        <taxon>Pseudomonadota</taxon>
        <taxon>Gammaproteobacteria</taxon>
        <taxon>Methylococcales</taxon>
        <taxon>Methylococcaceae</taxon>
        <taxon>Methylocucumis</taxon>
    </lineage>
</organism>
<dbReference type="Gene3D" id="2.60.40.10">
    <property type="entry name" value="Immunoglobulins"/>
    <property type="match status" value="1"/>
</dbReference>
<evidence type="ECO:0000256" key="1">
    <source>
        <dbReference type="SAM" id="Phobius"/>
    </source>
</evidence>
<evidence type="ECO:0000313" key="2">
    <source>
        <dbReference type="EMBL" id="KJV07399.1"/>
    </source>
</evidence>
<proteinExistence type="predicted"/>